<evidence type="ECO:0000313" key="2">
    <source>
        <dbReference type="Proteomes" id="UP000561417"/>
    </source>
</evidence>
<comment type="caution">
    <text evidence="1">The sequence shown here is derived from an EMBL/GenBank/DDBJ whole genome shotgun (WGS) entry which is preliminary data.</text>
</comment>
<evidence type="ECO:0000313" key="1">
    <source>
        <dbReference type="EMBL" id="MBB5073940.1"/>
    </source>
</evidence>
<reference evidence="1 2" key="1">
    <citation type="submission" date="2020-08" db="EMBL/GenBank/DDBJ databases">
        <title>Genomic Encyclopedia of Type Strains, Phase IV (KMG-IV): sequencing the most valuable type-strain genomes for metagenomic binning, comparative biology and taxonomic classification.</title>
        <authorList>
            <person name="Goeker M."/>
        </authorList>
    </citation>
    <scope>NUCLEOTIDE SEQUENCE [LARGE SCALE GENOMIC DNA]</scope>
    <source>
        <strain evidence="1 2">DSM 28538</strain>
    </source>
</reference>
<proteinExistence type="predicted"/>
<organism evidence="1 2">
    <name type="scientific">Bartonella callosciuri</name>
    <dbReference type="NCBI Taxonomy" id="686223"/>
    <lineage>
        <taxon>Bacteria</taxon>
        <taxon>Pseudomonadati</taxon>
        <taxon>Pseudomonadota</taxon>
        <taxon>Alphaproteobacteria</taxon>
        <taxon>Hyphomicrobiales</taxon>
        <taxon>Bartonellaceae</taxon>
        <taxon>Bartonella</taxon>
    </lineage>
</organism>
<gene>
    <name evidence="1" type="ORF">HNQ69_001073</name>
</gene>
<dbReference type="Proteomes" id="UP000561417">
    <property type="component" value="Unassembled WGS sequence"/>
</dbReference>
<protein>
    <submittedName>
        <fullName evidence="1">Uncharacterized protein</fullName>
    </submittedName>
</protein>
<name>A0A840NQ16_9HYPH</name>
<keyword evidence="2" id="KW-1185">Reference proteome</keyword>
<dbReference type="EMBL" id="JACHIM010000004">
    <property type="protein sequence ID" value="MBB5073940.1"/>
    <property type="molecule type" value="Genomic_DNA"/>
</dbReference>
<dbReference type="AlphaFoldDB" id="A0A840NQ16"/>
<dbReference type="RefSeq" id="WP_183228936.1">
    <property type="nucleotide sequence ID" value="NZ_JACHIM010000004.1"/>
</dbReference>
<accession>A0A840NQ16</accession>
<sequence length="55" mass="5890">MGMVSVHLLDTTFGVPDGTAIYATRFNGHGVKVTLELSKTKISGDLLLEAEKTLL</sequence>